<organism evidence="2 3">
    <name type="scientific">Candidatus Curtissbacteria bacterium RIFCSPHIGHO2_01_FULL_40_12</name>
    <dbReference type="NCBI Taxonomy" id="1797710"/>
    <lineage>
        <taxon>Bacteria</taxon>
        <taxon>Candidatus Curtissiibacteriota</taxon>
    </lineage>
</organism>
<evidence type="ECO:0000313" key="2">
    <source>
        <dbReference type="EMBL" id="OGD87762.1"/>
    </source>
</evidence>
<keyword evidence="1" id="KW-0812">Transmembrane</keyword>
<evidence type="ECO:0000256" key="1">
    <source>
        <dbReference type="SAM" id="Phobius"/>
    </source>
</evidence>
<evidence type="ECO:0000313" key="3">
    <source>
        <dbReference type="Proteomes" id="UP000178577"/>
    </source>
</evidence>
<dbReference type="AlphaFoldDB" id="A0A1F5G7C1"/>
<comment type="caution">
    <text evidence="2">The sequence shown here is derived from an EMBL/GenBank/DDBJ whole genome shotgun (WGS) entry which is preliminary data.</text>
</comment>
<gene>
    <name evidence="2" type="ORF">A2693_03485</name>
</gene>
<proteinExistence type="predicted"/>
<reference evidence="2 3" key="1">
    <citation type="journal article" date="2016" name="Nat. Commun.">
        <title>Thousands of microbial genomes shed light on interconnected biogeochemical processes in an aquifer system.</title>
        <authorList>
            <person name="Anantharaman K."/>
            <person name="Brown C.T."/>
            <person name="Hug L.A."/>
            <person name="Sharon I."/>
            <person name="Castelle C.J."/>
            <person name="Probst A.J."/>
            <person name="Thomas B.C."/>
            <person name="Singh A."/>
            <person name="Wilkins M.J."/>
            <person name="Karaoz U."/>
            <person name="Brodie E.L."/>
            <person name="Williams K.H."/>
            <person name="Hubbard S.S."/>
            <person name="Banfield J.F."/>
        </authorList>
    </citation>
    <scope>NUCLEOTIDE SEQUENCE [LARGE SCALE GENOMIC DNA]</scope>
</reference>
<sequence>MFARSYKYYLNILEKSSKASPVQKFILIIVAAFFILIGIFSSSLYYLYQKEAPIRTQGQYLELANGGFNAIEQSLGEILSSYQVAGAKAQIIDTSKESSPSASGYFVSLDDVQKIMSSLEKVKSDIDYQKGHLQEQKTPQKYTGLHNDLLNFYAQTGTLLSSLADDQKFLKDMLMALGPDFYLPVLTNQKLWTNGNKDEIINYYEKNKSLANVSFTNLSKTSPAAKFKPFYDAQIAYFEVVVKVSDNIISTLKQNDTVDKDAATQLEKAYQILIGAQRENEKYADKLTEEKLKIFDLKKNLQDFSPVSLPQNSLRTALNDHLTNQPQPKFDKIPNFIKRFL</sequence>
<accession>A0A1F5G7C1</accession>
<keyword evidence="1" id="KW-1133">Transmembrane helix</keyword>
<dbReference type="Proteomes" id="UP000178577">
    <property type="component" value="Unassembled WGS sequence"/>
</dbReference>
<feature type="transmembrane region" description="Helical" evidence="1">
    <location>
        <begin position="25"/>
        <end position="48"/>
    </location>
</feature>
<protein>
    <submittedName>
        <fullName evidence="2">Uncharacterized protein</fullName>
    </submittedName>
</protein>
<name>A0A1F5G7C1_9BACT</name>
<dbReference type="EMBL" id="MFAY01000054">
    <property type="protein sequence ID" value="OGD87762.1"/>
    <property type="molecule type" value="Genomic_DNA"/>
</dbReference>
<keyword evidence="1" id="KW-0472">Membrane</keyword>